<accession>A0ABV7YVT7</accession>
<evidence type="ECO:0000313" key="2">
    <source>
        <dbReference type="Proteomes" id="UP001595616"/>
    </source>
</evidence>
<proteinExistence type="predicted"/>
<dbReference type="RefSeq" id="WP_379837613.1">
    <property type="nucleotide sequence ID" value="NZ_JBHRYQ010000001.1"/>
</dbReference>
<comment type="caution">
    <text evidence="1">The sequence shown here is derived from an EMBL/GenBank/DDBJ whole genome shotgun (WGS) entry which is preliminary data.</text>
</comment>
<dbReference type="EMBL" id="JBHRYQ010000001">
    <property type="protein sequence ID" value="MFC3811001.1"/>
    <property type="molecule type" value="Genomic_DNA"/>
</dbReference>
<evidence type="ECO:0000313" key="1">
    <source>
        <dbReference type="EMBL" id="MFC3811001.1"/>
    </source>
</evidence>
<sequence length="88" mass="10075">MIVNEFKLLAGEFEAADAKEILTSLLDDKIAFHAQKQISYEERYGKREEHADVRIAELKESKKEILELLALAEKENRKLVLSSSIKLS</sequence>
<reference evidence="2" key="1">
    <citation type="journal article" date="2019" name="Int. J. Syst. Evol. Microbiol.">
        <title>The Global Catalogue of Microorganisms (GCM) 10K type strain sequencing project: providing services to taxonomists for standard genome sequencing and annotation.</title>
        <authorList>
            <consortium name="The Broad Institute Genomics Platform"/>
            <consortium name="The Broad Institute Genome Sequencing Center for Infectious Disease"/>
            <person name="Wu L."/>
            <person name="Ma J."/>
        </authorList>
    </citation>
    <scope>NUCLEOTIDE SEQUENCE [LARGE SCALE GENOMIC DNA]</scope>
    <source>
        <strain evidence="2">CECT 7956</strain>
    </source>
</reference>
<keyword evidence="2" id="KW-1185">Reference proteome</keyword>
<name>A0ABV7YVT7_9BACT</name>
<protein>
    <submittedName>
        <fullName evidence="1">Uncharacterized protein</fullName>
    </submittedName>
</protein>
<organism evidence="1 2">
    <name type="scientific">Lacihabitans lacunae</name>
    <dbReference type="NCBI Taxonomy" id="1028214"/>
    <lineage>
        <taxon>Bacteria</taxon>
        <taxon>Pseudomonadati</taxon>
        <taxon>Bacteroidota</taxon>
        <taxon>Cytophagia</taxon>
        <taxon>Cytophagales</taxon>
        <taxon>Leadbetterellaceae</taxon>
        <taxon>Lacihabitans</taxon>
    </lineage>
</organism>
<dbReference type="Proteomes" id="UP001595616">
    <property type="component" value="Unassembled WGS sequence"/>
</dbReference>
<gene>
    <name evidence="1" type="ORF">ACFOOI_10075</name>
</gene>